<reference evidence="1 2" key="1">
    <citation type="submission" date="2021-06" db="EMBL/GenBank/DDBJ databases">
        <title>Caerostris darwini draft genome.</title>
        <authorList>
            <person name="Kono N."/>
            <person name="Arakawa K."/>
        </authorList>
    </citation>
    <scope>NUCLEOTIDE SEQUENCE [LARGE SCALE GENOMIC DNA]</scope>
</reference>
<gene>
    <name evidence="1" type="ORF">CDAR_183431</name>
</gene>
<protein>
    <submittedName>
        <fullName evidence="1">Uncharacterized protein</fullName>
    </submittedName>
</protein>
<proteinExistence type="predicted"/>
<organism evidence="1 2">
    <name type="scientific">Caerostris darwini</name>
    <dbReference type="NCBI Taxonomy" id="1538125"/>
    <lineage>
        <taxon>Eukaryota</taxon>
        <taxon>Metazoa</taxon>
        <taxon>Ecdysozoa</taxon>
        <taxon>Arthropoda</taxon>
        <taxon>Chelicerata</taxon>
        <taxon>Arachnida</taxon>
        <taxon>Araneae</taxon>
        <taxon>Araneomorphae</taxon>
        <taxon>Entelegynae</taxon>
        <taxon>Araneoidea</taxon>
        <taxon>Araneidae</taxon>
        <taxon>Caerostris</taxon>
    </lineage>
</organism>
<dbReference type="AlphaFoldDB" id="A0AAV4RJG4"/>
<accession>A0AAV4RJG4</accession>
<evidence type="ECO:0000313" key="2">
    <source>
        <dbReference type="Proteomes" id="UP001054837"/>
    </source>
</evidence>
<name>A0AAV4RJG4_9ARAC</name>
<keyword evidence="2" id="KW-1185">Reference proteome</keyword>
<sequence>MFTDTVCRMRKKKEKRMIIMECNKGMRIQPRMFFGTRRSSLHLEITSSSLYQDYTIRSRIPIRVKGFSPFTSSLLSVVLGSIGNQPVKRYVIKLF</sequence>
<dbReference type="EMBL" id="BPLQ01006443">
    <property type="protein sequence ID" value="GIY22463.1"/>
    <property type="molecule type" value="Genomic_DNA"/>
</dbReference>
<evidence type="ECO:0000313" key="1">
    <source>
        <dbReference type="EMBL" id="GIY22463.1"/>
    </source>
</evidence>
<dbReference type="Proteomes" id="UP001054837">
    <property type="component" value="Unassembled WGS sequence"/>
</dbReference>
<comment type="caution">
    <text evidence="1">The sequence shown here is derived from an EMBL/GenBank/DDBJ whole genome shotgun (WGS) entry which is preliminary data.</text>
</comment>